<gene>
    <name evidence="1" type="ORF">QWY15_11525</name>
</gene>
<dbReference type="RefSeq" id="WP_300982185.1">
    <property type="nucleotide sequence ID" value="NZ_CP129238.1"/>
</dbReference>
<dbReference type="Proteomes" id="UP001172054">
    <property type="component" value="Unassembled WGS sequence"/>
</dbReference>
<sequence length="81" mass="9456">MNEYAAVKKIIDEWDPIGLLKTGCPDDEYAPEIFDIVKLLPSVESADELARGIRQVFKDWFAEYLAYEDCYSIAIEIWKHR</sequence>
<reference evidence="1 2" key="1">
    <citation type="submission" date="2023-06" db="EMBL/GenBank/DDBJ databases">
        <title>Novel species in genus Planococcus.</title>
        <authorList>
            <person name="Ning S."/>
        </authorList>
    </citation>
    <scope>NUCLEOTIDE SEQUENCE [LARGE SCALE GENOMIC DNA]</scope>
    <source>
        <strain evidence="1 2">N064</strain>
    </source>
</reference>
<dbReference type="SUPFAM" id="SSF116922">
    <property type="entry name" value="YugE-like"/>
    <property type="match status" value="1"/>
</dbReference>
<organism evidence="1 2">
    <name type="scientific">Planococcus liqunii</name>
    <dbReference type="NCBI Taxonomy" id="3058394"/>
    <lineage>
        <taxon>Bacteria</taxon>
        <taxon>Bacillati</taxon>
        <taxon>Bacillota</taxon>
        <taxon>Bacilli</taxon>
        <taxon>Bacillales</taxon>
        <taxon>Caryophanaceae</taxon>
        <taxon>Planococcus</taxon>
    </lineage>
</organism>
<protein>
    <submittedName>
        <fullName evidence="1">DUF1871 family protein</fullName>
    </submittedName>
</protein>
<dbReference type="Gene3D" id="1.10.340.20">
    <property type="entry name" value="Apc36109-like domain"/>
    <property type="match status" value="1"/>
</dbReference>
<proteinExistence type="predicted"/>
<comment type="caution">
    <text evidence="1">The sequence shown here is derived from an EMBL/GenBank/DDBJ whole genome shotgun (WGS) entry which is preliminary data.</text>
</comment>
<name>A0ABT8MSN5_9BACL</name>
<evidence type="ECO:0000313" key="1">
    <source>
        <dbReference type="EMBL" id="MDN7227928.1"/>
    </source>
</evidence>
<dbReference type="EMBL" id="JAUJWW010000004">
    <property type="protein sequence ID" value="MDN7227928.1"/>
    <property type="molecule type" value="Genomic_DNA"/>
</dbReference>
<keyword evidence="2" id="KW-1185">Reference proteome</keyword>
<dbReference type="Pfam" id="PF08958">
    <property type="entry name" value="DUF1871"/>
    <property type="match status" value="1"/>
</dbReference>
<evidence type="ECO:0000313" key="2">
    <source>
        <dbReference type="Proteomes" id="UP001172054"/>
    </source>
</evidence>
<dbReference type="InterPro" id="IPR023162">
    <property type="entry name" value="Apc36109-like_dom_sf"/>
</dbReference>
<accession>A0ABT8MSN5</accession>
<dbReference type="InterPro" id="IPR015053">
    <property type="entry name" value="DUF1871"/>
</dbReference>